<organism evidence="2 4">
    <name type="scientific">Mycolicibacterium novocastrense</name>
    <name type="common">Mycobacterium novocastrense</name>
    <dbReference type="NCBI Taxonomy" id="59813"/>
    <lineage>
        <taxon>Bacteria</taxon>
        <taxon>Bacillati</taxon>
        <taxon>Actinomycetota</taxon>
        <taxon>Actinomycetes</taxon>
        <taxon>Mycobacteriales</taxon>
        <taxon>Mycobacteriaceae</taxon>
        <taxon>Mycolicibacterium</taxon>
    </lineage>
</organism>
<accession>A0AAW5SIQ7</accession>
<reference evidence="1 3" key="1">
    <citation type="journal article" date="2016" name="Genome Announc.">
        <title>Draft Genome Sequences of Five Rapidly Growing Mycobacterium Species, M. thermoresistibile, M. fortuitum subsp. acetamidolyticum, M. canariasense, M. brisbanense, and M. novocastrense.</title>
        <authorList>
            <person name="Katahira K."/>
            <person name="Ogura Y."/>
            <person name="Gotoh Y."/>
            <person name="Hayashi T."/>
        </authorList>
    </citation>
    <scope>NUCLEOTIDE SEQUENCE [LARGE SCALE GENOMIC DNA]</scope>
    <source>
        <strain evidence="1 3">JCM18114</strain>
    </source>
</reference>
<reference evidence="2" key="2">
    <citation type="submission" date="2020-07" db="EMBL/GenBank/DDBJ databases">
        <authorList>
            <person name="Pettersson B.M.F."/>
            <person name="Behra P.R.K."/>
            <person name="Ramesh M."/>
            <person name="Das S."/>
            <person name="Dasgupta S."/>
            <person name="Kirsebom L.A."/>
        </authorList>
    </citation>
    <scope>NUCLEOTIDE SEQUENCE</scope>
    <source>
        <strain evidence="2">DSM 44203</strain>
    </source>
</reference>
<evidence type="ECO:0000313" key="1">
    <source>
        <dbReference type="EMBL" id="GAT07680.1"/>
    </source>
</evidence>
<sequence>MNHPNVVDVETWLVRLSNGWIASVWVPIGSPAADAVAEAKREHGANAVAVRRPADTDWTEIPADEPPGGAAAVEVCGA</sequence>
<protein>
    <submittedName>
        <fullName evidence="1">Aspartate--tRNA ligase</fullName>
    </submittedName>
</protein>
<dbReference type="EMBL" id="BCTA01000013">
    <property type="protein sequence ID" value="GAT07680.1"/>
    <property type="molecule type" value="Genomic_DNA"/>
</dbReference>
<reference evidence="2" key="3">
    <citation type="journal article" date="2022" name="BMC Genomics">
        <title>Comparative genome analysis of mycobacteria focusing on tRNA and non-coding RNA.</title>
        <authorList>
            <person name="Behra P.R.K."/>
            <person name="Pettersson B.M.F."/>
            <person name="Ramesh M."/>
            <person name="Das S."/>
            <person name="Dasgupta S."/>
            <person name="Kirsebom L.A."/>
        </authorList>
    </citation>
    <scope>NUCLEOTIDE SEQUENCE</scope>
    <source>
        <strain evidence="2">DSM 44203</strain>
    </source>
</reference>
<dbReference type="GO" id="GO:0016874">
    <property type="term" value="F:ligase activity"/>
    <property type="evidence" value="ECO:0007669"/>
    <property type="project" value="UniProtKB-KW"/>
</dbReference>
<evidence type="ECO:0000313" key="2">
    <source>
        <dbReference type="EMBL" id="MCV7023674.1"/>
    </source>
</evidence>
<dbReference type="AlphaFoldDB" id="A0AAW5SIQ7"/>
<dbReference type="Proteomes" id="UP001207528">
    <property type="component" value="Unassembled WGS sequence"/>
</dbReference>
<dbReference type="RefSeq" id="WP_067387483.1">
    <property type="nucleotide sequence ID" value="NZ_BCTA01000013.1"/>
</dbReference>
<dbReference type="Proteomes" id="UP000069773">
    <property type="component" value="Unassembled WGS sequence"/>
</dbReference>
<comment type="caution">
    <text evidence="2">The sequence shown here is derived from an EMBL/GenBank/DDBJ whole genome shotgun (WGS) entry which is preliminary data.</text>
</comment>
<keyword evidence="3" id="KW-1185">Reference proteome</keyword>
<dbReference type="EMBL" id="JACKTI010000029">
    <property type="protein sequence ID" value="MCV7023674.1"/>
    <property type="molecule type" value="Genomic_DNA"/>
</dbReference>
<evidence type="ECO:0000313" key="4">
    <source>
        <dbReference type="Proteomes" id="UP001207528"/>
    </source>
</evidence>
<evidence type="ECO:0000313" key="3">
    <source>
        <dbReference type="Proteomes" id="UP000069773"/>
    </source>
</evidence>
<name>A0AAW5SIQ7_MYCNV</name>
<proteinExistence type="predicted"/>
<gene>
    <name evidence="2" type="ORF">H7I77_09980</name>
    <name evidence="1" type="ORF">RMCN_0813</name>
</gene>
<keyword evidence="1" id="KW-0436">Ligase</keyword>